<proteinExistence type="predicted"/>
<dbReference type="EMBL" id="CP019875">
    <property type="protein sequence ID" value="AQU86759.1"/>
    <property type="molecule type" value="Genomic_DNA"/>
</dbReference>
<organism evidence="2 3">
    <name type="scientific">Komagataeibacter nataicola</name>
    <dbReference type="NCBI Taxonomy" id="265960"/>
    <lineage>
        <taxon>Bacteria</taxon>
        <taxon>Pseudomonadati</taxon>
        <taxon>Pseudomonadota</taxon>
        <taxon>Alphaproteobacteria</taxon>
        <taxon>Acetobacterales</taxon>
        <taxon>Acetobacteraceae</taxon>
        <taxon>Komagataeibacter</taxon>
    </lineage>
</organism>
<keyword evidence="1" id="KW-0472">Membrane</keyword>
<evidence type="ECO:0000256" key="1">
    <source>
        <dbReference type="SAM" id="Phobius"/>
    </source>
</evidence>
<gene>
    <name evidence="2" type="ORF">B0W47_03995</name>
</gene>
<sequence>MNEIHHREPGFIPAGFVFLLFLLFLRIFYNAVDIQTRLLRKGRIIFKPEQITLLRVFVRKQSS</sequence>
<name>A0A9N7GZS6_9PROT</name>
<dbReference type="Proteomes" id="UP000189683">
    <property type="component" value="Chromosome"/>
</dbReference>
<reference evidence="3" key="1">
    <citation type="submission" date="2017-02" db="EMBL/GenBank/DDBJ databases">
        <title>zhang.</title>
        <authorList>
            <person name="Zhang H."/>
        </authorList>
    </citation>
    <scope>NUCLEOTIDE SEQUENCE [LARGE SCALE GENOMIC DNA]</scope>
    <source>
        <strain evidence="3">RZS01</strain>
    </source>
</reference>
<keyword evidence="1" id="KW-0812">Transmembrane</keyword>
<dbReference type="AlphaFoldDB" id="A0A9N7GZS6"/>
<dbReference type="KEGG" id="kna:B0W47_03995"/>
<protein>
    <submittedName>
        <fullName evidence="2">Uncharacterized protein</fullName>
    </submittedName>
</protein>
<feature type="transmembrane region" description="Helical" evidence="1">
    <location>
        <begin position="12"/>
        <end position="32"/>
    </location>
</feature>
<keyword evidence="1" id="KW-1133">Transmembrane helix</keyword>
<evidence type="ECO:0000313" key="3">
    <source>
        <dbReference type="Proteomes" id="UP000189683"/>
    </source>
</evidence>
<evidence type="ECO:0000313" key="2">
    <source>
        <dbReference type="EMBL" id="AQU86759.1"/>
    </source>
</evidence>
<accession>A0A9N7GZS6</accession>